<dbReference type="InterPro" id="IPR002347">
    <property type="entry name" value="SDR_fam"/>
</dbReference>
<dbReference type="PROSITE" id="PS00061">
    <property type="entry name" value="ADH_SHORT"/>
    <property type="match status" value="1"/>
</dbReference>
<evidence type="ECO:0000313" key="5">
    <source>
        <dbReference type="Proteomes" id="UP000288805"/>
    </source>
</evidence>
<dbReference type="PRINTS" id="PR00081">
    <property type="entry name" value="GDHRDH"/>
</dbReference>
<dbReference type="FunFam" id="3.40.50.720:FF:000084">
    <property type="entry name" value="Short-chain dehydrogenase reductase"/>
    <property type="match status" value="1"/>
</dbReference>
<dbReference type="AlphaFoldDB" id="A0A438JY15"/>
<keyword evidence="2" id="KW-0560">Oxidoreductase</keyword>
<proteinExistence type="inferred from homology"/>
<comment type="similarity">
    <text evidence="3">Belongs to the short-chain dehydrogenases/reductases (SDR) family. SDR65C subfamily.</text>
</comment>
<dbReference type="PANTHER" id="PTHR42898">
    <property type="entry name" value="TROPINONE REDUCTASE"/>
    <property type="match status" value="1"/>
</dbReference>
<evidence type="ECO:0000256" key="3">
    <source>
        <dbReference type="ARBA" id="ARBA00025714"/>
    </source>
</evidence>
<dbReference type="Gene3D" id="3.40.50.720">
    <property type="entry name" value="NAD(P)-binding Rossmann-like Domain"/>
    <property type="match status" value="1"/>
</dbReference>
<reference evidence="4 5" key="1">
    <citation type="journal article" date="2018" name="PLoS Genet.">
        <title>Population sequencing reveals clonal diversity and ancestral inbreeding in the grapevine cultivar Chardonnay.</title>
        <authorList>
            <person name="Roach M.J."/>
            <person name="Johnson D.L."/>
            <person name="Bohlmann J."/>
            <person name="van Vuuren H.J."/>
            <person name="Jones S.J."/>
            <person name="Pretorius I.S."/>
            <person name="Schmidt S.A."/>
            <person name="Borneman A.R."/>
        </authorList>
    </citation>
    <scope>NUCLEOTIDE SEQUENCE [LARGE SCALE GENOMIC DNA]</scope>
    <source>
        <strain evidence="5">cv. Chardonnay</strain>
        <tissue evidence="4">Leaf</tissue>
    </source>
</reference>
<dbReference type="PANTHER" id="PTHR42898:SF6">
    <property type="entry name" value="NADP-DEPENDENT MANNITOL DEHYDROGENASE"/>
    <property type="match status" value="1"/>
</dbReference>
<organism evidence="4 5">
    <name type="scientific">Vitis vinifera</name>
    <name type="common">Grape</name>
    <dbReference type="NCBI Taxonomy" id="29760"/>
    <lineage>
        <taxon>Eukaryota</taxon>
        <taxon>Viridiplantae</taxon>
        <taxon>Streptophyta</taxon>
        <taxon>Embryophyta</taxon>
        <taxon>Tracheophyta</taxon>
        <taxon>Spermatophyta</taxon>
        <taxon>Magnoliopsida</taxon>
        <taxon>eudicotyledons</taxon>
        <taxon>Gunneridae</taxon>
        <taxon>Pentapetalae</taxon>
        <taxon>rosids</taxon>
        <taxon>Vitales</taxon>
        <taxon>Vitaceae</taxon>
        <taxon>Viteae</taxon>
        <taxon>Vitis</taxon>
    </lineage>
</organism>
<sequence>MAEGNGGFSSSGWSLRGTTALVTGGTRGIGYAVVEELAGLGSTVHTCSRNEAELDKCLREWHAKGFAVTGSVCDGSDRAQREQLMEKVSSIFNGKLNILINNVGTNIRKPTVDFTAAEYSTIMTTNLESAYHLCQLAHPLLKASGAGSIVFISSVAGVVSLGTGSIYAATKAAMNQLTKNLACEWAKDNIRSNSVAPCIDILHTHMPDFLLLNIQNLVTEIPLLQKQDFFESVISRTPLRRPGEPKEVSSLVAFLCLPVASYITGQVICVDGGMTVNGFYPNI</sequence>
<dbReference type="Pfam" id="PF13561">
    <property type="entry name" value="adh_short_C2"/>
    <property type="match status" value="1"/>
</dbReference>
<evidence type="ECO:0000256" key="1">
    <source>
        <dbReference type="ARBA" id="ARBA00022857"/>
    </source>
</evidence>
<dbReference type="PRINTS" id="PR00080">
    <property type="entry name" value="SDRFAMILY"/>
</dbReference>
<dbReference type="Proteomes" id="UP000288805">
    <property type="component" value="Unassembled WGS sequence"/>
</dbReference>
<comment type="caution">
    <text evidence="4">The sequence shown here is derived from an EMBL/GenBank/DDBJ whole genome shotgun (WGS) entry which is preliminary data.</text>
</comment>
<keyword evidence="1" id="KW-0521">NADP</keyword>
<accession>A0A438JY15</accession>
<dbReference type="EMBL" id="QGNW01000023">
    <property type="protein sequence ID" value="RVX13808.1"/>
    <property type="molecule type" value="Genomic_DNA"/>
</dbReference>
<evidence type="ECO:0000313" key="4">
    <source>
        <dbReference type="EMBL" id="RVX13808.1"/>
    </source>
</evidence>
<dbReference type="InterPro" id="IPR020904">
    <property type="entry name" value="Sc_DH/Rdtase_CS"/>
</dbReference>
<protein>
    <submittedName>
        <fullName evidence="4">Tropinone reductase-like</fullName>
    </submittedName>
</protein>
<dbReference type="GO" id="GO:0016491">
    <property type="term" value="F:oxidoreductase activity"/>
    <property type="evidence" value="ECO:0007669"/>
    <property type="project" value="UniProtKB-KW"/>
</dbReference>
<evidence type="ECO:0000256" key="2">
    <source>
        <dbReference type="ARBA" id="ARBA00023002"/>
    </source>
</evidence>
<name>A0A438JY15_VITVI</name>
<gene>
    <name evidence="4" type="primary">VvCHDp000402_3</name>
    <name evidence="4" type="ORF">CK203_010131</name>
</gene>
<dbReference type="InterPro" id="IPR036291">
    <property type="entry name" value="NAD(P)-bd_dom_sf"/>
</dbReference>
<dbReference type="SUPFAM" id="SSF51735">
    <property type="entry name" value="NAD(P)-binding Rossmann-fold domains"/>
    <property type="match status" value="1"/>
</dbReference>
<dbReference type="InterPro" id="IPR045000">
    <property type="entry name" value="TR"/>
</dbReference>